<organism evidence="2 3">
    <name type="scientific">Natrialba swarupiae</name>
    <dbReference type="NCBI Taxonomy" id="2448032"/>
    <lineage>
        <taxon>Archaea</taxon>
        <taxon>Methanobacteriati</taxon>
        <taxon>Methanobacteriota</taxon>
        <taxon>Stenosarchaea group</taxon>
        <taxon>Halobacteria</taxon>
        <taxon>Halobacteriales</taxon>
        <taxon>Natrialbaceae</taxon>
        <taxon>Natrialba</taxon>
    </lineage>
</organism>
<evidence type="ECO:0000313" key="2">
    <source>
        <dbReference type="EMBL" id="TYT60329.1"/>
    </source>
</evidence>
<evidence type="ECO:0000313" key="3">
    <source>
        <dbReference type="Proteomes" id="UP000324104"/>
    </source>
</evidence>
<keyword evidence="3" id="KW-1185">Reference proteome</keyword>
<accession>A0A5D5AEX0</accession>
<gene>
    <name evidence="2" type="ORF">FYC77_19405</name>
</gene>
<dbReference type="EMBL" id="VTAW01000050">
    <property type="protein sequence ID" value="TYT60329.1"/>
    <property type="molecule type" value="Genomic_DNA"/>
</dbReference>
<evidence type="ECO:0000259" key="1">
    <source>
        <dbReference type="Pfam" id="PF24035"/>
    </source>
</evidence>
<dbReference type="Proteomes" id="UP000324104">
    <property type="component" value="Unassembled WGS sequence"/>
</dbReference>
<proteinExistence type="predicted"/>
<reference evidence="2 3" key="1">
    <citation type="submission" date="2019-08" db="EMBL/GenBank/DDBJ databases">
        <title>Archaea genome.</title>
        <authorList>
            <person name="Kajale S."/>
            <person name="Shouche Y."/>
            <person name="Deshpande N."/>
            <person name="Sharma A."/>
        </authorList>
    </citation>
    <scope>NUCLEOTIDE SEQUENCE [LARGE SCALE GENOMIC DNA]</scope>
    <source>
        <strain evidence="2 3">ESP3B_9</strain>
    </source>
</reference>
<dbReference type="Pfam" id="PF24035">
    <property type="entry name" value="DUF7344"/>
    <property type="match status" value="1"/>
</dbReference>
<protein>
    <recommendedName>
        <fullName evidence="1">DUF7344 domain-containing protein</fullName>
    </recommendedName>
</protein>
<dbReference type="AlphaFoldDB" id="A0A5D5AEX0"/>
<dbReference type="InterPro" id="IPR055768">
    <property type="entry name" value="DUF7344"/>
</dbReference>
<feature type="domain" description="DUF7344" evidence="1">
    <location>
        <begin position="16"/>
        <end position="90"/>
    </location>
</feature>
<sequence length="114" mass="12993">MPGSEASNLSRETIYSLFSDRRRRYLPSRLCETRPLTVSTLAGELAERERADGGPERLSVRRGIEIALVHDHLPRLAHCRVLEYTTHDDEIVVTRTFDGESDLLDDLEVVLETE</sequence>
<name>A0A5D5AEX0_9EURY</name>
<dbReference type="RefSeq" id="WP_149083144.1">
    <property type="nucleotide sequence ID" value="NZ_VTAW01000050.1"/>
</dbReference>
<comment type="caution">
    <text evidence="2">The sequence shown here is derived from an EMBL/GenBank/DDBJ whole genome shotgun (WGS) entry which is preliminary data.</text>
</comment>